<keyword evidence="1" id="KW-0472">Membrane</keyword>
<feature type="transmembrane region" description="Helical" evidence="1">
    <location>
        <begin position="67"/>
        <end position="87"/>
    </location>
</feature>
<organism evidence="2 3">
    <name type="scientific">Sphingobacterium humi</name>
    <dbReference type="NCBI Taxonomy" id="1796905"/>
    <lineage>
        <taxon>Bacteria</taxon>
        <taxon>Pseudomonadati</taxon>
        <taxon>Bacteroidota</taxon>
        <taxon>Sphingobacteriia</taxon>
        <taxon>Sphingobacteriales</taxon>
        <taxon>Sphingobacteriaceae</taxon>
        <taxon>Sphingobacterium</taxon>
    </lineage>
</organism>
<dbReference type="OrthoDB" id="714196at2"/>
<gene>
    <name evidence="2" type="ORF">GQF63_14055</name>
</gene>
<keyword evidence="1" id="KW-1133">Transmembrane helix</keyword>
<sequence>MNKVMQQTKQAFLFSLAFYIVAILSFLFKMGFAPILLSIALFLSLLWLVLVLLEIMRSTRISNGERMMLSLFIIVLNIIGGIVYFSFLRKSVIGVSETTKK</sequence>
<evidence type="ECO:0000256" key="1">
    <source>
        <dbReference type="SAM" id="Phobius"/>
    </source>
</evidence>
<name>A0A6N8L235_9SPHI</name>
<dbReference type="AlphaFoldDB" id="A0A6N8L235"/>
<dbReference type="Proteomes" id="UP000435036">
    <property type="component" value="Unassembled WGS sequence"/>
</dbReference>
<comment type="caution">
    <text evidence="2">The sequence shown here is derived from an EMBL/GenBank/DDBJ whole genome shotgun (WGS) entry which is preliminary data.</text>
</comment>
<evidence type="ECO:0000313" key="2">
    <source>
        <dbReference type="EMBL" id="MVZ63154.1"/>
    </source>
</evidence>
<keyword evidence="1" id="KW-0812">Transmembrane</keyword>
<evidence type="ECO:0000313" key="3">
    <source>
        <dbReference type="Proteomes" id="UP000435036"/>
    </source>
</evidence>
<dbReference type="EMBL" id="WSQA01000011">
    <property type="protein sequence ID" value="MVZ63154.1"/>
    <property type="molecule type" value="Genomic_DNA"/>
</dbReference>
<accession>A0A6N8L235</accession>
<dbReference type="RefSeq" id="WP_160369878.1">
    <property type="nucleotide sequence ID" value="NZ_WSQA01000011.1"/>
</dbReference>
<protein>
    <recommendedName>
        <fullName evidence="4">Cardiolipin synthase N-terminal domain-containing protein</fullName>
    </recommendedName>
</protein>
<evidence type="ECO:0008006" key="4">
    <source>
        <dbReference type="Google" id="ProtNLM"/>
    </source>
</evidence>
<feature type="transmembrane region" description="Helical" evidence="1">
    <location>
        <begin position="12"/>
        <end position="29"/>
    </location>
</feature>
<proteinExistence type="predicted"/>
<keyword evidence="3" id="KW-1185">Reference proteome</keyword>
<feature type="transmembrane region" description="Helical" evidence="1">
    <location>
        <begin position="35"/>
        <end position="55"/>
    </location>
</feature>
<reference evidence="2 3" key="1">
    <citation type="submission" date="2019-12" db="EMBL/GenBank/DDBJ databases">
        <authorList>
            <person name="Dong K."/>
        </authorList>
    </citation>
    <scope>NUCLEOTIDE SEQUENCE [LARGE SCALE GENOMIC DNA]</scope>
    <source>
        <strain evidence="2 3">JCM 31225</strain>
    </source>
</reference>